<reference evidence="1 2" key="1">
    <citation type="submission" date="2019-07" db="EMBL/GenBank/DDBJ databases">
        <title>Complete Genome Sequence of Leptotrichia goodfellowii Strain JCM 16774.</title>
        <authorList>
            <person name="Watanabe S."/>
            <person name="Cui L."/>
        </authorList>
    </citation>
    <scope>NUCLEOTIDE SEQUENCE [LARGE SCALE GENOMIC DNA]</scope>
    <source>
        <strain evidence="1 2">JCM16774</strain>
    </source>
</reference>
<organism evidence="1 2">
    <name type="scientific">Pseudoleptotrichia goodfellowii</name>
    <dbReference type="NCBI Taxonomy" id="157692"/>
    <lineage>
        <taxon>Bacteria</taxon>
        <taxon>Fusobacteriati</taxon>
        <taxon>Fusobacteriota</taxon>
        <taxon>Fusobacteriia</taxon>
        <taxon>Fusobacteriales</taxon>
        <taxon>Leptotrichiaceae</taxon>
        <taxon>Pseudoleptotrichia</taxon>
    </lineage>
</organism>
<evidence type="ECO:0000313" key="2">
    <source>
        <dbReference type="Proteomes" id="UP000321606"/>
    </source>
</evidence>
<proteinExistence type="predicted"/>
<protein>
    <submittedName>
        <fullName evidence="1">Uncharacterized protein</fullName>
    </submittedName>
</protein>
<accession>A0A510J8I4</accession>
<name>A0A510J8I4_9FUSO</name>
<dbReference type="EMBL" id="AP019822">
    <property type="protein sequence ID" value="BBM35622.1"/>
    <property type="molecule type" value="Genomic_DNA"/>
</dbReference>
<dbReference type="KEGG" id="lgo:JCM16774_0547"/>
<dbReference type="AlphaFoldDB" id="A0A510J8I4"/>
<gene>
    <name evidence="1" type="ORF">JCM16774_0547</name>
</gene>
<dbReference type="Proteomes" id="UP000321606">
    <property type="component" value="Chromosome"/>
</dbReference>
<sequence length="56" mass="6618">MVLYFVYEKGYSAFIVDADISVEIERISRKEGSGFLEREINRTGRKRILKIRYTSI</sequence>
<evidence type="ECO:0000313" key="1">
    <source>
        <dbReference type="EMBL" id="BBM35622.1"/>
    </source>
</evidence>